<dbReference type="PROSITE" id="PS51352">
    <property type="entry name" value="THIOREDOXIN_2"/>
    <property type="match status" value="1"/>
</dbReference>
<keyword evidence="4 9" id="KW-1015">Disulfide bond</keyword>
<dbReference type="InterPro" id="IPR017937">
    <property type="entry name" value="Thioredoxin_CS"/>
</dbReference>
<evidence type="ECO:0000256" key="1">
    <source>
        <dbReference type="ARBA" id="ARBA00008987"/>
    </source>
</evidence>
<dbReference type="GO" id="GO:0015035">
    <property type="term" value="F:protein-disulfide reductase activity"/>
    <property type="evidence" value="ECO:0007669"/>
    <property type="project" value="UniProtKB-UniRule"/>
</dbReference>
<evidence type="ECO:0000256" key="6">
    <source>
        <dbReference type="NCBIfam" id="TIGR01068"/>
    </source>
</evidence>
<dbReference type="InterPro" id="IPR005746">
    <property type="entry name" value="Thioredoxin"/>
</dbReference>
<sequence>MDGSTLQLTDSLFNDIIKQHELVLVDFWAPWCGPCLKLSPVMEQLASLYKGKAIIGKLNIDDNAETPSKYEIKTIPSILIFYEALQVERLVGNVPIDTIQLALNKYLFKEKF</sequence>
<evidence type="ECO:0000313" key="11">
    <source>
        <dbReference type="EMBL" id="ROT47349.1"/>
    </source>
</evidence>
<dbReference type="PIRSF" id="PIRSF000077">
    <property type="entry name" value="Thioredoxin"/>
    <property type="match status" value="1"/>
</dbReference>
<keyword evidence="2" id="KW-0813">Transport</keyword>
<feature type="site" description="Deprotonates C-terminal active site Cys" evidence="8">
    <location>
        <position position="26"/>
    </location>
</feature>
<reference evidence="11 12" key="1">
    <citation type="submission" date="2018-09" db="EMBL/GenBank/DDBJ databases">
        <title>Comparative Genomics of Wolbachia-Cardinium Dual Endosymbiosis in a Plant-Parasitic Nematode.</title>
        <authorList>
            <person name="Brown A.M.V."/>
            <person name="Wasala S.K."/>
            <person name="Howe D.K."/>
            <person name="Peetz A.B."/>
            <person name="Zasada I.A."/>
            <person name="Denver D.R."/>
        </authorList>
    </citation>
    <scope>NUCLEOTIDE SEQUENCE [LARGE SCALE GENOMIC DNA]</scope>
    <source>
        <strain evidence="11 12">Pp_1</strain>
    </source>
</reference>
<feature type="active site" description="Nucleophile" evidence="8">
    <location>
        <position position="35"/>
    </location>
</feature>
<dbReference type="Proteomes" id="UP000270927">
    <property type="component" value="Unassembled WGS sequence"/>
</dbReference>
<evidence type="ECO:0000256" key="2">
    <source>
        <dbReference type="ARBA" id="ARBA00022448"/>
    </source>
</evidence>
<dbReference type="PROSITE" id="PS00194">
    <property type="entry name" value="THIOREDOXIN_1"/>
    <property type="match status" value="1"/>
</dbReference>
<evidence type="ECO:0000256" key="8">
    <source>
        <dbReference type="PIRSR" id="PIRSR000077-1"/>
    </source>
</evidence>
<dbReference type="CDD" id="cd02947">
    <property type="entry name" value="TRX_family"/>
    <property type="match status" value="1"/>
</dbReference>
<gene>
    <name evidence="11" type="primary">trxA</name>
    <name evidence="11" type="ORF">EDM02_02840</name>
</gene>
<evidence type="ECO:0000256" key="4">
    <source>
        <dbReference type="ARBA" id="ARBA00023157"/>
    </source>
</evidence>
<comment type="similarity">
    <text evidence="1 7">Belongs to the thioredoxin family.</text>
</comment>
<keyword evidence="3" id="KW-0249">Electron transport</keyword>
<dbReference type="RefSeq" id="WP_123662881.1">
    <property type="nucleotide sequence ID" value="NZ_RARA01000024.1"/>
</dbReference>
<protein>
    <recommendedName>
        <fullName evidence="6 7">Thioredoxin</fullName>
    </recommendedName>
</protein>
<dbReference type="OrthoDB" id="9790390at2"/>
<name>A0A3N2QCE7_9BACT</name>
<dbReference type="AlphaFoldDB" id="A0A3N2QCE7"/>
<accession>A0A3N2QCE7</accession>
<evidence type="ECO:0000256" key="5">
    <source>
        <dbReference type="ARBA" id="ARBA00023284"/>
    </source>
</evidence>
<proteinExistence type="inferred from homology"/>
<feature type="site" description="Contributes to redox potential value" evidence="8">
    <location>
        <position position="33"/>
    </location>
</feature>
<dbReference type="NCBIfam" id="TIGR01068">
    <property type="entry name" value="thioredoxin"/>
    <property type="match status" value="1"/>
</dbReference>
<evidence type="ECO:0000259" key="10">
    <source>
        <dbReference type="PROSITE" id="PS51352"/>
    </source>
</evidence>
<evidence type="ECO:0000256" key="3">
    <source>
        <dbReference type="ARBA" id="ARBA00022982"/>
    </source>
</evidence>
<feature type="site" description="Contributes to redox potential value" evidence="8">
    <location>
        <position position="34"/>
    </location>
</feature>
<dbReference type="InterPro" id="IPR036249">
    <property type="entry name" value="Thioredoxin-like_sf"/>
</dbReference>
<evidence type="ECO:0000256" key="7">
    <source>
        <dbReference type="PIRNR" id="PIRNR000077"/>
    </source>
</evidence>
<feature type="active site" description="Nucleophile" evidence="8">
    <location>
        <position position="32"/>
    </location>
</feature>
<dbReference type="EMBL" id="RARA01000024">
    <property type="protein sequence ID" value="ROT47349.1"/>
    <property type="molecule type" value="Genomic_DNA"/>
</dbReference>
<keyword evidence="5 9" id="KW-0676">Redox-active center</keyword>
<dbReference type="Pfam" id="PF00085">
    <property type="entry name" value="Thioredoxin"/>
    <property type="match status" value="1"/>
</dbReference>
<dbReference type="SUPFAM" id="SSF52833">
    <property type="entry name" value="Thioredoxin-like"/>
    <property type="match status" value="1"/>
</dbReference>
<organism evidence="11 12">
    <name type="scientific">Candidatus Cardinium hertigii</name>
    <dbReference type="NCBI Taxonomy" id="247481"/>
    <lineage>
        <taxon>Bacteria</taxon>
        <taxon>Pseudomonadati</taxon>
        <taxon>Bacteroidota</taxon>
        <taxon>Cytophagia</taxon>
        <taxon>Cytophagales</taxon>
        <taxon>Amoebophilaceae</taxon>
        <taxon>Candidatus Cardinium</taxon>
    </lineage>
</organism>
<dbReference type="PRINTS" id="PR00421">
    <property type="entry name" value="THIOREDOXIN"/>
</dbReference>
<evidence type="ECO:0000313" key="12">
    <source>
        <dbReference type="Proteomes" id="UP000270927"/>
    </source>
</evidence>
<dbReference type="PANTHER" id="PTHR45663">
    <property type="entry name" value="GEO12009P1"/>
    <property type="match status" value="1"/>
</dbReference>
<dbReference type="PANTHER" id="PTHR45663:SF11">
    <property type="entry name" value="GEO12009P1"/>
    <property type="match status" value="1"/>
</dbReference>
<dbReference type="InterPro" id="IPR013766">
    <property type="entry name" value="Thioredoxin_domain"/>
</dbReference>
<keyword evidence="12" id="KW-1185">Reference proteome</keyword>
<feature type="domain" description="Thioredoxin" evidence="10">
    <location>
        <begin position="1"/>
        <end position="108"/>
    </location>
</feature>
<dbReference type="GO" id="GO:0005737">
    <property type="term" value="C:cytoplasm"/>
    <property type="evidence" value="ECO:0007669"/>
    <property type="project" value="TreeGrafter"/>
</dbReference>
<dbReference type="Gene3D" id="3.40.30.10">
    <property type="entry name" value="Glutaredoxin"/>
    <property type="match status" value="1"/>
</dbReference>
<comment type="caution">
    <text evidence="11">The sequence shown here is derived from an EMBL/GenBank/DDBJ whole genome shotgun (WGS) entry which is preliminary data.</text>
</comment>
<feature type="disulfide bond" description="Redox-active" evidence="9">
    <location>
        <begin position="32"/>
        <end position="35"/>
    </location>
</feature>
<evidence type="ECO:0000256" key="9">
    <source>
        <dbReference type="PIRSR" id="PIRSR000077-4"/>
    </source>
</evidence>